<comment type="subcellular location">
    <subcellularLocation>
        <location evidence="1">Cytoplasm</location>
        <location evidence="1">Cytoskeleton</location>
        <location evidence="1">Flagellum axoneme</location>
    </subcellularLocation>
</comment>
<evidence type="ECO:0000313" key="13">
    <source>
        <dbReference type="EMBL" id="EDV27345.1"/>
    </source>
</evidence>
<dbReference type="RefSeq" id="XP_002109179.1">
    <property type="nucleotide sequence ID" value="XM_002109143.1"/>
</dbReference>
<keyword evidence="5" id="KW-0282">Flagellum</keyword>
<dbReference type="EMBL" id="DS985242">
    <property type="protein sequence ID" value="EDV27345.1"/>
    <property type="molecule type" value="Genomic_DNA"/>
</dbReference>
<evidence type="ECO:0000256" key="1">
    <source>
        <dbReference type="ARBA" id="ARBA00004611"/>
    </source>
</evidence>
<dbReference type="OrthoDB" id="27917at2759"/>
<keyword evidence="9" id="KW-0966">Cell projection</keyword>
<accession>B3RMW3</accession>
<dbReference type="InterPro" id="IPR032675">
    <property type="entry name" value="LRR_dom_sf"/>
</dbReference>
<dbReference type="InParanoid" id="B3RMW3"/>
<feature type="coiled-coil region" evidence="12">
    <location>
        <begin position="198"/>
        <end position="239"/>
    </location>
</feature>
<dbReference type="PANTHER" id="PTHR45973">
    <property type="entry name" value="PROTEIN PHOSPHATASE 1 REGULATORY SUBUNIT SDS22-RELATED"/>
    <property type="match status" value="1"/>
</dbReference>
<keyword evidence="4" id="KW-0677">Repeat</keyword>
<dbReference type="Pfam" id="PF14580">
    <property type="entry name" value="LRR_9"/>
    <property type="match status" value="1"/>
</dbReference>
<dbReference type="PANTHER" id="PTHR45973:SF12">
    <property type="entry name" value="DYNEIN REGULATORY COMPLEX SUBUNIT 3"/>
    <property type="match status" value="1"/>
</dbReference>
<feature type="coiled-coil region" evidence="12">
    <location>
        <begin position="359"/>
        <end position="386"/>
    </location>
</feature>
<dbReference type="GeneID" id="6750969"/>
<dbReference type="PROSITE" id="PS51450">
    <property type="entry name" value="LRR"/>
    <property type="match status" value="3"/>
</dbReference>
<keyword evidence="7" id="KW-0969">Cilium</keyword>
<evidence type="ECO:0000256" key="11">
    <source>
        <dbReference type="ARBA" id="ARBA00040950"/>
    </source>
</evidence>
<dbReference type="InterPro" id="IPR001611">
    <property type="entry name" value="Leu-rich_rpt"/>
</dbReference>
<dbReference type="OMA" id="SFMEMMT"/>
<evidence type="ECO:0000256" key="2">
    <source>
        <dbReference type="ARBA" id="ARBA00022490"/>
    </source>
</evidence>
<dbReference type="FunCoup" id="B3RMW3">
    <property type="interactions" value="102"/>
</dbReference>
<keyword evidence="14" id="KW-1185">Reference proteome</keyword>
<keyword evidence="2" id="KW-0963">Cytoplasm</keyword>
<dbReference type="SUPFAM" id="SSF52058">
    <property type="entry name" value="L domain-like"/>
    <property type="match status" value="1"/>
</dbReference>
<dbReference type="STRING" id="10228.B3RMW3"/>
<evidence type="ECO:0000313" key="14">
    <source>
        <dbReference type="Proteomes" id="UP000009022"/>
    </source>
</evidence>
<dbReference type="eggNOG" id="KOG0531">
    <property type="taxonomic scope" value="Eukaryota"/>
</dbReference>
<name>B3RMW3_TRIAD</name>
<dbReference type="GO" id="GO:0005929">
    <property type="term" value="C:cilium"/>
    <property type="evidence" value="ECO:0000318"/>
    <property type="project" value="GO_Central"/>
</dbReference>
<evidence type="ECO:0000256" key="6">
    <source>
        <dbReference type="ARBA" id="ARBA00023054"/>
    </source>
</evidence>
<dbReference type="InterPro" id="IPR050576">
    <property type="entry name" value="Cilia_flagella_integrity"/>
</dbReference>
<evidence type="ECO:0000256" key="5">
    <source>
        <dbReference type="ARBA" id="ARBA00022846"/>
    </source>
</evidence>
<evidence type="ECO:0000256" key="10">
    <source>
        <dbReference type="ARBA" id="ARBA00038378"/>
    </source>
</evidence>
<evidence type="ECO:0000256" key="3">
    <source>
        <dbReference type="ARBA" id="ARBA00022614"/>
    </source>
</evidence>
<proteinExistence type="inferred from homology"/>
<dbReference type="Proteomes" id="UP000009022">
    <property type="component" value="Unassembled WGS sequence"/>
</dbReference>
<keyword evidence="3" id="KW-0433">Leucine-rich repeat</keyword>
<evidence type="ECO:0000256" key="7">
    <source>
        <dbReference type="ARBA" id="ARBA00023069"/>
    </source>
</evidence>
<reference evidence="13 14" key="1">
    <citation type="journal article" date="2008" name="Nature">
        <title>The Trichoplax genome and the nature of placozoans.</title>
        <authorList>
            <person name="Srivastava M."/>
            <person name="Begovic E."/>
            <person name="Chapman J."/>
            <person name="Putnam N.H."/>
            <person name="Hellsten U."/>
            <person name="Kawashima T."/>
            <person name="Kuo A."/>
            <person name="Mitros T."/>
            <person name="Salamov A."/>
            <person name="Carpenter M.L."/>
            <person name="Signorovitch A.Y."/>
            <person name="Moreno M.A."/>
            <person name="Kamm K."/>
            <person name="Grimwood J."/>
            <person name="Schmutz J."/>
            <person name="Shapiro H."/>
            <person name="Grigoriev I.V."/>
            <person name="Buss L.W."/>
            <person name="Schierwater B."/>
            <person name="Dellaporta S.L."/>
            <person name="Rokhsar D.S."/>
        </authorList>
    </citation>
    <scope>NUCLEOTIDE SEQUENCE [LARGE SCALE GENOMIC DNA]</scope>
    <source>
        <strain evidence="13 14">Grell-BS-1999</strain>
    </source>
</reference>
<dbReference type="AlphaFoldDB" id="B3RMW3"/>
<dbReference type="HOGENOM" id="CLU_026827_0_0_1"/>
<dbReference type="PhylomeDB" id="B3RMW3"/>
<dbReference type="CTD" id="6750969"/>
<evidence type="ECO:0000256" key="12">
    <source>
        <dbReference type="SAM" id="Coils"/>
    </source>
</evidence>
<organism evidence="13 14">
    <name type="scientific">Trichoplax adhaerens</name>
    <name type="common">Trichoplax reptans</name>
    <dbReference type="NCBI Taxonomy" id="10228"/>
    <lineage>
        <taxon>Eukaryota</taxon>
        <taxon>Metazoa</taxon>
        <taxon>Placozoa</taxon>
        <taxon>Uniplacotomia</taxon>
        <taxon>Trichoplacea</taxon>
        <taxon>Trichoplacidae</taxon>
        <taxon>Trichoplax</taxon>
    </lineage>
</organism>
<keyword evidence="8" id="KW-0206">Cytoskeleton</keyword>
<evidence type="ECO:0000256" key="4">
    <source>
        <dbReference type="ARBA" id="ARBA00022737"/>
    </source>
</evidence>
<evidence type="ECO:0000256" key="8">
    <source>
        <dbReference type="ARBA" id="ARBA00023212"/>
    </source>
</evidence>
<evidence type="ECO:0000256" key="9">
    <source>
        <dbReference type="ARBA" id="ARBA00023273"/>
    </source>
</evidence>
<dbReference type="KEGG" id="tad:TRIADDRAFT_20807"/>
<protein>
    <recommendedName>
        <fullName evidence="11">Dynein regulatory complex subunit 3</fullName>
    </recommendedName>
</protein>
<gene>
    <name evidence="13" type="ORF">TRIADDRAFT_20807</name>
</gene>
<dbReference type="Gene3D" id="3.80.10.10">
    <property type="entry name" value="Ribonuclease Inhibitor"/>
    <property type="match status" value="1"/>
</dbReference>
<comment type="similarity">
    <text evidence="10">Belongs to the DRC3 family.</text>
</comment>
<dbReference type="SMART" id="SM00365">
    <property type="entry name" value="LRR_SD22"/>
    <property type="match status" value="4"/>
</dbReference>
<sequence length="513" mass="60144">MSKLYDTIEPAVIDEQMLKQCVEEQGPKDEAGRIANQEGIDFNEVLHLRLDFKNILKIDNLWSFTNLVRLQLDNNIIEKIEGLNTLVNLKWLDLSFNNIEIIEGLDKLTQLTDLTLFSNRIARIENMDALKELQVVSFGNNLLKSLENIAYLRRFKNLRTINLSGNPFSEDDNYKSYIIAHLPSVIYLDYRLVDESLRHQARDQYEFSIVELEQEERELENKMIKEKAIEERLQKEKRAYVEYLDGPELFDQMVADDPEASKLSYLPGLADKFVELCKEIFQFGLKEHNKREEECNHFFSALNDAKNENRCIGIDAINIFEEFKKATFDDIMLTRDVQVVEAKLQELSDKVQSLWNDLMGLEMQLVDQLEDTIKEFERNMAEMVAAFIEHIQALFAQCRDIENQHFERATEIALETLEKLVKNELEEELPDDLRVLFVDKDTITNAVTASHDAHLVKIDNKEDDMVTRVNNWMRNMTDQVHEDEVKRNRSRVLEVTHLIDHYRDEIDSIESQM</sequence>
<keyword evidence="6 12" id="KW-0175">Coiled coil</keyword>